<evidence type="ECO:0000313" key="1">
    <source>
        <dbReference type="EMBL" id="KAG0730071.1"/>
    </source>
</evidence>
<dbReference type="InterPro" id="IPR029131">
    <property type="entry name" value="HAUS5"/>
</dbReference>
<accession>A0A8J4YWT4</accession>
<dbReference type="Proteomes" id="UP000770661">
    <property type="component" value="Unassembled WGS sequence"/>
</dbReference>
<dbReference type="GO" id="GO:0070652">
    <property type="term" value="C:HAUS complex"/>
    <property type="evidence" value="ECO:0007669"/>
    <property type="project" value="InterPro"/>
</dbReference>
<gene>
    <name evidence="1" type="ORF">GWK47_029044</name>
</gene>
<dbReference type="GO" id="GO:0051225">
    <property type="term" value="P:spindle assembly"/>
    <property type="evidence" value="ECO:0007669"/>
    <property type="project" value="InterPro"/>
</dbReference>
<evidence type="ECO:0000313" key="2">
    <source>
        <dbReference type="Proteomes" id="UP000770661"/>
    </source>
</evidence>
<organism evidence="1 2">
    <name type="scientific">Chionoecetes opilio</name>
    <name type="common">Atlantic snow crab</name>
    <name type="synonym">Cancer opilio</name>
    <dbReference type="NCBI Taxonomy" id="41210"/>
    <lineage>
        <taxon>Eukaryota</taxon>
        <taxon>Metazoa</taxon>
        <taxon>Ecdysozoa</taxon>
        <taxon>Arthropoda</taxon>
        <taxon>Crustacea</taxon>
        <taxon>Multicrustacea</taxon>
        <taxon>Malacostraca</taxon>
        <taxon>Eumalacostraca</taxon>
        <taxon>Eucarida</taxon>
        <taxon>Decapoda</taxon>
        <taxon>Pleocyemata</taxon>
        <taxon>Brachyura</taxon>
        <taxon>Eubrachyura</taxon>
        <taxon>Majoidea</taxon>
        <taxon>Majidae</taxon>
        <taxon>Chionoecetes</taxon>
    </lineage>
</organism>
<dbReference type="Pfam" id="PF14817">
    <property type="entry name" value="HAUS5"/>
    <property type="match status" value="1"/>
</dbReference>
<name>A0A8J4YWT4_CHIOP</name>
<sequence length="609" mass="67280">MECRLEQWACRLTTTHKLFNHDQPLTAQHFAILAQDKNLRPCLAYLVRQVVPPDQARLIKLNLKHARIRKSLREEGEEPSSLREYLRLSAAVGEARAALRAETSEILLLNQQKEELHQGEVEARRKACLVRVARQDSEQQTRHCDLWSAQLRDLQDTQHSKGTKANKASLAIKGKVHEDLLEVEKVHHALLSSHATTVPDLHQMKEDVWERIGDSFEAWSGPGLMEAVVVEAREAQHGLRTLLQGVDLARDARNLRVKMEGSGTFMGEGNPYGALQSVGELLRGMSGAHVRLHLRAHQEHRAALSLSRALNTLNNNINTTAKRSHEDEDVAAAVLALVKASCGLSGERAALGCVAALTATLQGRADAAAAARLALRDTHTRITQQEKEIAERVENIQCVAASIQGGREAVRDLLSSLHASVGGVLRLTTTPTPAHTCLAEECGSLTALPLAHLLTTHMQTSGEHKQKVSMTTTPLVWHPPEATAAAWTAAAQLCPGVRCWEGVCEAACQRLHFTTTLLCQMDHLTSLHTALGTASKQRQAVSSMGTKELLKQVESHDEKVEQRVVEMAEEAERLLTQGFQLLSRFTRTMTDWWEQPAKKIEVIGLKQRV</sequence>
<dbReference type="AlphaFoldDB" id="A0A8J4YWT4"/>
<proteinExistence type="predicted"/>
<dbReference type="GO" id="GO:0007098">
    <property type="term" value="P:centrosome cycle"/>
    <property type="evidence" value="ECO:0007669"/>
    <property type="project" value="TreeGrafter"/>
</dbReference>
<dbReference type="PANTHER" id="PTHR28588:SF1">
    <property type="entry name" value="HAUS AUGMIN-LIKE COMPLEX SUBUNIT 5"/>
    <property type="match status" value="1"/>
</dbReference>
<comment type="caution">
    <text evidence="1">The sequence shown here is derived from an EMBL/GenBank/DDBJ whole genome shotgun (WGS) entry which is preliminary data.</text>
</comment>
<keyword evidence="2" id="KW-1185">Reference proteome</keyword>
<protein>
    <submittedName>
        <fullName evidence="1">Uncharacterized protein</fullName>
    </submittedName>
</protein>
<dbReference type="GO" id="GO:0005813">
    <property type="term" value="C:centrosome"/>
    <property type="evidence" value="ECO:0007669"/>
    <property type="project" value="TreeGrafter"/>
</dbReference>
<reference evidence="1" key="1">
    <citation type="submission" date="2020-07" db="EMBL/GenBank/DDBJ databases">
        <title>The High-quality genome of the commercially important snow crab, Chionoecetes opilio.</title>
        <authorList>
            <person name="Jeong J.-H."/>
            <person name="Ryu S."/>
        </authorList>
    </citation>
    <scope>NUCLEOTIDE SEQUENCE</scope>
    <source>
        <strain evidence="1">MADBK_172401_WGS</strain>
        <tissue evidence="1">Digestive gland</tissue>
    </source>
</reference>
<dbReference type="EMBL" id="JACEEZ010000556">
    <property type="protein sequence ID" value="KAG0730071.1"/>
    <property type="molecule type" value="Genomic_DNA"/>
</dbReference>
<dbReference type="OrthoDB" id="2019614at2759"/>
<dbReference type="PANTHER" id="PTHR28588">
    <property type="entry name" value="HAUS AUGMIN-LIKE COMPLEX SUBUNIT 5"/>
    <property type="match status" value="1"/>
</dbReference>